<accession>A0A914E4E4</accession>
<keyword evidence="1" id="KW-1185">Reference proteome</keyword>
<dbReference type="AlphaFoldDB" id="A0A914E4E4"/>
<sequence>MSLTNLTDRVRLTKPGISAGYDPFNHETSEGRRKFFMEVCRLLGIAIKEKSRSVQNIYEESSEDLEELRKSFEKQQKF</sequence>
<dbReference type="WBParaSite" id="ACRNAN_scaffold533.g32727.t1">
    <property type="protein sequence ID" value="ACRNAN_scaffold533.g32727.t1"/>
    <property type="gene ID" value="ACRNAN_scaffold533.g32727"/>
</dbReference>
<organism evidence="1 2">
    <name type="scientific">Acrobeloides nanus</name>
    <dbReference type="NCBI Taxonomy" id="290746"/>
    <lineage>
        <taxon>Eukaryota</taxon>
        <taxon>Metazoa</taxon>
        <taxon>Ecdysozoa</taxon>
        <taxon>Nematoda</taxon>
        <taxon>Chromadorea</taxon>
        <taxon>Rhabditida</taxon>
        <taxon>Tylenchina</taxon>
        <taxon>Cephalobomorpha</taxon>
        <taxon>Cephaloboidea</taxon>
        <taxon>Cephalobidae</taxon>
        <taxon>Acrobeloides</taxon>
    </lineage>
</organism>
<protein>
    <submittedName>
        <fullName evidence="2">Uncharacterized protein</fullName>
    </submittedName>
</protein>
<evidence type="ECO:0000313" key="1">
    <source>
        <dbReference type="Proteomes" id="UP000887540"/>
    </source>
</evidence>
<evidence type="ECO:0000313" key="2">
    <source>
        <dbReference type="WBParaSite" id="ACRNAN_scaffold533.g32727.t1"/>
    </source>
</evidence>
<name>A0A914E4E4_9BILA</name>
<reference evidence="2" key="1">
    <citation type="submission" date="2022-11" db="UniProtKB">
        <authorList>
            <consortium name="WormBaseParasite"/>
        </authorList>
    </citation>
    <scope>IDENTIFICATION</scope>
</reference>
<proteinExistence type="predicted"/>
<dbReference type="Proteomes" id="UP000887540">
    <property type="component" value="Unplaced"/>
</dbReference>